<dbReference type="Proteomes" id="UP000005222">
    <property type="component" value="Chromosome F"/>
</dbReference>
<sequence>MRGPERVHTRQSTSEGRRSSVHGMLAGARRAAGGYLASKQGTASQTKNGSGRSGEGQPVPGCVASLRSAAILAGVLAGDPRKRPRPAAKAFCGVDCHSVEMSLACCAPWCGANSWCGANPVGEGGHYDRNLAGRAGEGSGGRCSLFGVVVGPGPNRYTRRNGSDSPSERRKRPAPPSQAAVQVDPSHSLFALMG</sequence>
<gene>
    <name evidence="2" type="primary">Piso0_001562</name>
    <name evidence="2" type="ORF">GNLVRS01_PISO0F09113g</name>
</gene>
<reference evidence="2 3" key="1">
    <citation type="journal article" date="2012" name="G3 (Bethesda)">
        <title>Pichia sorbitophila, an interspecies yeast hybrid reveals early steps of genome resolution following polyploidization.</title>
        <authorList>
            <person name="Leh Louis V."/>
            <person name="Despons L."/>
            <person name="Friedrich A."/>
            <person name="Martin T."/>
            <person name="Durrens P."/>
            <person name="Casaregola S."/>
            <person name="Neuveglise C."/>
            <person name="Fairhead C."/>
            <person name="Marck C."/>
            <person name="Cruz J.A."/>
            <person name="Straub M.L."/>
            <person name="Kugler V."/>
            <person name="Sacerdot C."/>
            <person name="Uzunov Z."/>
            <person name="Thierry A."/>
            <person name="Weiss S."/>
            <person name="Bleykasten C."/>
            <person name="De Montigny J."/>
            <person name="Jacques N."/>
            <person name="Jung P."/>
            <person name="Lemaire M."/>
            <person name="Mallet S."/>
            <person name="Morel G."/>
            <person name="Richard G.F."/>
            <person name="Sarkar A."/>
            <person name="Savel G."/>
            <person name="Schacherer J."/>
            <person name="Seret M.L."/>
            <person name="Talla E."/>
            <person name="Samson G."/>
            <person name="Jubin C."/>
            <person name="Poulain J."/>
            <person name="Vacherie B."/>
            <person name="Barbe V."/>
            <person name="Pelletier E."/>
            <person name="Sherman D.J."/>
            <person name="Westhof E."/>
            <person name="Weissenbach J."/>
            <person name="Baret P.V."/>
            <person name="Wincker P."/>
            <person name="Gaillardin C."/>
            <person name="Dujon B."/>
            <person name="Souciet J.L."/>
        </authorList>
    </citation>
    <scope>NUCLEOTIDE SEQUENCE [LARGE SCALE GENOMIC DNA]</scope>
    <source>
        <strain evidence="3">ATCC MYA-4447 / BCRC 22081 / CBS 7064 / NBRC 10061 / NRRL Y-12695</strain>
    </source>
</reference>
<feature type="compositionally biased region" description="Polar residues" evidence="1">
    <location>
        <begin position="39"/>
        <end position="50"/>
    </location>
</feature>
<feature type="region of interest" description="Disordered" evidence="1">
    <location>
        <begin position="154"/>
        <end position="185"/>
    </location>
</feature>
<dbReference type="InParanoid" id="G8YL46"/>
<dbReference type="HOGENOM" id="CLU_1402918_0_0_1"/>
<keyword evidence="3" id="KW-1185">Reference proteome</keyword>
<name>G8YL46_PICSO</name>
<evidence type="ECO:0000313" key="2">
    <source>
        <dbReference type="EMBL" id="CCE88780.1"/>
    </source>
</evidence>
<accession>G8YL46</accession>
<organism evidence="2 3">
    <name type="scientific">Pichia sorbitophila (strain ATCC MYA-4447 / BCRC 22081 / CBS 7064 / NBRC 10061 / NRRL Y-12695)</name>
    <name type="common">Hybrid yeast</name>
    <dbReference type="NCBI Taxonomy" id="559304"/>
    <lineage>
        <taxon>Eukaryota</taxon>
        <taxon>Fungi</taxon>
        <taxon>Dikarya</taxon>
        <taxon>Ascomycota</taxon>
        <taxon>Saccharomycotina</taxon>
        <taxon>Pichiomycetes</taxon>
        <taxon>Debaryomycetaceae</taxon>
        <taxon>Millerozyma</taxon>
    </lineage>
</organism>
<dbReference type="EMBL" id="FO082054">
    <property type="protein sequence ID" value="CCE88780.1"/>
    <property type="molecule type" value="Genomic_DNA"/>
</dbReference>
<proteinExistence type="predicted"/>
<feature type="region of interest" description="Disordered" evidence="1">
    <location>
        <begin position="1"/>
        <end position="59"/>
    </location>
</feature>
<evidence type="ECO:0000256" key="1">
    <source>
        <dbReference type="SAM" id="MobiDB-lite"/>
    </source>
</evidence>
<protein>
    <submittedName>
        <fullName evidence="2">Piso0_001562 protein</fullName>
    </submittedName>
</protein>
<evidence type="ECO:0000313" key="3">
    <source>
        <dbReference type="Proteomes" id="UP000005222"/>
    </source>
</evidence>
<dbReference type="AlphaFoldDB" id="G8YL46"/>